<keyword evidence="1" id="KW-0175">Coiled coil</keyword>
<protein>
    <submittedName>
        <fullName evidence="2">Uncharacterized protein</fullName>
    </submittedName>
</protein>
<dbReference type="RefSeq" id="YP_009303744.1">
    <property type="nucleotide sequence ID" value="NC_031260.1"/>
</dbReference>
<sequence length="207" mass="24159">MQYTENDIKEGTKLICTKTTICWWTTAKVYEVSLGKDGILFIKDDQGQYAYVGYMLDCLNGKHNPVEFEIIKEEEQMQYTESDLKEGTKLRCTQDGGCNWWTKGRIYTVANGCILDNEGAENGSYYLLYCMNDKDATIKFEIFEYPTATITVDVEQRLNDKIEALSVERQNIFDKMERMDRQEVKLRDKINKLKEAKKALEILKEFE</sequence>
<evidence type="ECO:0000256" key="1">
    <source>
        <dbReference type="SAM" id="Coils"/>
    </source>
</evidence>
<dbReference type="KEGG" id="vg:29123250"/>
<keyword evidence="3" id="KW-1185">Reference proteome</keyword>
<gene>
    <name evidence="2" type="ORF">ZZ2_045</name>
</gene>
<name>A0A139ZW05_9CAUD</name>
<accession>A0A139ZW05</accession>
<proteinExistence type="predicted"/>
<reference evidence="3" key="1">
    <citation type="submission" date="2015-04" db="EMBL/GenBank/DDBJ databases">
        <authorList>
            <person name="Sun Y."/>
            <person name="Li J."/>
            <person name="Shi H."/>
            <person name="Su S."/>
            <person name="Zhang Z."/>
        </authorList>
    </citation>
    <scope>NUCLEOTIDE SEQUENCE [LARGE SCALE GENOMIC DNA]</scope>
</reference>
<dbReference type="GeneID" id="29123250"/>
<dbReference type="OrthoDB" id="19196at10239"/>
<dbReference type="EMBL" id="KR131750">
    <property type="protein sequence ID" value="AKG94447.1"/>
    <property type="molecule type" value="Genomic_DNA"/>
</dbReference>
<dbReference type="Proteomes" id="UP000204463">
    <property type="component" value="Segment"/>
</dbReference>
<evidence type="ECO:0000313" key="3">
    <source>
        <dbReference type="Proteomes" id="UP000204463"/>
    </source>
</evidence>
<feature type="coiled-coil region" evidence="1">
    <location>
        <begin position="162"/>
        <end position="206"/>
    </location>
</feature>
<organism evidence="2 3">
    <name type="scientific">Enterococcus phage Ec-ZZ2</name>
    <dbReference type="NCBI Taxonomy" id="1647400"/>
    <lineage>
        <taxon>Viruses</taxon>
        <taxon>Duplodnaviria</taxon>
        <taxon>Heunggongvirae</taxon>
        <taxon>Uroviricota</taxon>
        <taxon>Caudoviricetes</taxon>
        <taxon>Efquatrovirus</taxon>
        <taxon>Efquatrovirus EcZZ2</taxon>
    </lineage>
</organism>
<evidence type="ECO:0000313" key="2">
    <source>
        <dbReference type="EMBL" id="AKG94447.1"/>
    </source>
</evidence>